<keyword evidence="2 5" id="KW-0812">Transmembrane</keyword>
<feature type="transmembrane region" description="Helical" evidence="5">
    <location>
        <begin position="65"/>
        <end position="90"/>
    </location>
</feature>
<comment type="subcellular location">
    <subcellularLocation>
        <location evidence="1">Membrane</location>
        <topology evidence="1">Multi-pass membrane protein</topology>
    </subcellularLocation>
</comment>
<evidence type="ECO:0000313" key="6">
    <source>
        <dbReference type="EMBL" id="RZO21346.1"/>
    </source>
</evidence>
<sequence length="150" mass="16954">MKKLNNILDTITKPFMNLVPWLPRLALGIAFFFHGYGKLPAPFMMEEQHRMVTWFESIFMPMPELLVNMVIFGEMLAGIGIILGGIIGLFASQLGHLLTRLSGLLVVIIMICALYIAHADWFTTLSTKFVTSEQMFLLVLGLFFTIRGNK</sequence>
<evidence type="ECO:0000256" key="1">
    <source>
        <dbReference type="ARBA" id="ARBA00004141"/>
    </source>
</evidence>
<dbReference type="AlphaFoldDB" id="A0A520MJC5"/>
<dbReference type="Pfam" id="PF07681">
    <property type="entry name" value="DoxX"/>
    <property type="match status" value="1"/>
</dbReference>
<evidence type="ECO:0000256" key="5">
    <source>
        <dbReference type="SAM" id="Phobius"/>
    </source>
</evidence>
<evidence type="ECO:0000256" key="3">
    <source>
        <dbReference type="ARBA" id="ARBA00022989"/>
    </source>
</evidence>
<evidence type="ECO:0000256" key="2">
    <source>
        <dbReference type="ARBA" id="ARBA00022692"/>
    </source>
</evidence>
<name>A0A520MJC5_9GAMM</name>
<dbReference type="InterPro" id="IPR032808">
    <property type="entry name" value="DoxX"/>
</dbReference>
<keyword evidence="4 5" id="KW-0472">Membrane</keyword>
<feature type="transmembrane region" description="Helical" evidence="5">
    <location>
        <begin position="129"/>
        <end position="146"/>
    </location>
</feature>
<dbReference type="Proteomes" id="UP000315782">
    <property type="component" value="Unassembled WGS sequence"/>
</dbReference>
<accession>A0A520MJC5</accession>
<gene>
    <name evidence="6" type="ORF">EVA96_01755</name>
</gene>
<proteinExistence type="predicted"/>
<dbReference type="EMBL" id="SHBI01000006">
    <property type="protein sequence ID" value="RZO21346.1"/>
    <property type="molecule type" value="Genomic_DNA"/>
</dbReference>
<feature type="transmembrane region" description="Helical" evidence="5">
    <location>
        <begin position="97"/>
        <end position="117"/>
    </location>
</feature>
<dbReference type="GO" id="GO:0016020">
    <property type="term" value="C:membrane"/>
    <property type="evidence" value="ECO:0007669"/>
    <property type="project" value="UniProtKB-SubCell"/>
</dbReference>
<protein>
    <submittedName>
        <fullName evidence="6">DoxX family protein</fullName>
    </submittedName>
</protein>
<comment type="caution">
    <text evidence="6">The sequence shown here is derived from an EMBL/GenBank/DDBJ whole genome shotgun (WGS) entry which is preliminary data.</text>
</comment>
<organism evidence="6 7">
    <name type="scientific">SAR86 cluster bacterium</name>
    <dbReference type="NCBI Taxonomy" id="2030880"/>
    <lineage>
        <taxon>Bacteria</taxon>
        <taxon>Pseudomonadati</taxon>
        <taxon>Pseudomonadota</taxon>
        <taxon>Gammaproteobacteria</taxon>
        <taxon>SAR86 cluster</taxon>
    </lineage>
</organism>
<evidence type="ECO:0000256" key="4">
    <source>
        <dbReference type="ARBA" id="ARBA00023136"/>
    </source>
</evidence>
<evidence type="ECO:0000313" key="7">
    <source>
        <dbReference type="Proteomes" id="UP000315782"/>
    </source>
</evidence>
<reference evidence="6 7" key="1">
    <citation type="submission" date="2019-02" db="EMBL/GenBank/DDBJ databases">
        <title>Prokaryotic population dynamics and viral predation in marine succession experiment using metagenomics: the confinement effect.</title>
        <authorList>
            <person name="Haro-Moreno J.M."/>
            <person name="Rodriguez-Valera F."/>
            <person name="Lopez-Perez M."/>
        </authorList>
    </citation>
    <scope>NUCLEOTIDE SEQUENCE [LARGE SCALE GENOMIC DNA]</scope>
    <source>
        <strain evidence="6">MED-G163</strain>
    </source>
</reference>
<feature type="transmembrane region" description="Helical" evidence="5">
    <location>
        <begin position="21"/>
        <end position="45"/>
    </location>
</feature>
<keyword evidence="3 5" id="KW-1133">Transmembrane helix</keyword>